<name>A0A2T1D404_9CYAN</name>
<dbReference type="Gene3D" id="3.50.50.60">
    <property type="entry name" value="FAD/NAD(P)-binding domain"/>
    <property type="match status" value="2"/>
</dbReference>
<comment type="cofactor">
    <cofactor evidence="4">
        <name>FAD</name>
        <dbReference type="ChEBI" id="CHEBI:57692"/>
    </cofactor>
    <text evidence="4">Binds 1 FAD per subunit.</text>
</comment>
<gene>
    <name evidence="7" type="ORF">C7B65_24975</name>
</gene>
<feature type="domain" description="FAD/NAD(P)-binding" evidence="6">
    <location>
        <begin position="5"/>
        <end position="301"/>
    </location>
</feature>
<comment type="caution">
    <text evidence="7">The sequence shown here is derived from an EMBL/GenBank/DDBJ whole genome shotgun (WGS) entry which is preliminary data.</text>
</comment>
<feature type="domain" description="Pyridine nucleotide-disulphide oxidoreductase dimerisation" evidence="5">
    <location>
        <begin position="326"/>
        <end position="433"/>
    </location>
</feature>
<dbReference type="PRINTS" id="PR00411">
    <property type="entry name" value="PNDRDTASEI"/>
</dbReference>
<dbReference type="Proteomes" id="UP000238634">
    <property type="component" value="Unassembled WGS sequence"/>
</dbReference>
<organism evidence="7 8">
    <name type="scientific">Phormidesmis priestleyi ULC007</name>
    <dbReference type="NCBI Taxonomy" id="1920490"/>
    <lineage>
        <taxon>Bacteria</taxon>
        <taxon>Bacillati</taxon>
        <taxon>Cyanobacteriota</taxon>
        <taxon>Cyanophyceae</taxon>
        <taxon>Leptolyngbyales</taxon>
        <taxon>Leptolyngbyaceae</taxon>
        <taxon>Phormidesmis</taxon>
    </lineage>
</organism>
<dbReference type="EMBL" id="PVWG01000067">
    <property type="protein sequence ID" value="PSB15181.1"/>
    <property type="molecule type" value="Genomic_DNA"/>
</dbReference>
<evidence type="ECO:0000256" key="2">
    <source>
        <dbReference type="ARBA" id="ARBA00022630"/>
    </source>
</evidence>
<dbReference type="GO" id="GO:0003955">
    <property type="term" value="F:NAD(P)H dehydrogenase (quinone) activity"/>
    <property type="evidence" value="ECO:0007669"/>
    <property type="project" value="TreeGrafter"/>
</dbReference>
<evidence type="ECO:0000256" key="1">
    <source>
        <dbReference type="ARBA" id="ARBA00007532"/>
    </source>
</evidence>
<dbReference type="PANTHER" id="PTHR43014">
    <property type="entry name" value="MERCURIC REDUCTASE"/>
    <property type="match status" value="1"/>
</dbReference>
<keyword evidence="3 4" id="KW-0274">FAD</keyword>
<reference evidence="7 8" key="1">
    <citation type="submission" date="2018-02" db="EMBL/GenBank/DDBJ databases">
        <authorList>
            <person name="Cohen D.B."/>
            <person name="Kent A.D."/>
        </authorList>
    </citation>
    <scope>NUCLEOTIDE SEQUENCE [LARGE SCALE GENOMIC DNA]</scope>
    <source>
        <strain evidence="7 8">ULC007</strain>
    </source>
</reference>
<dbReference type="STRING" id="1920490.GCA_001895925_03292"/>
<protein>
    <submittedName>
        <fullName evidence="7">NAD(P)/FAD-dependent oxidoreductase</fullName>
    </submittedName>
</protein>
<dbReference type="Pfam" id="PF07992">
    <property type="entry name" value="Pyr_redox_2"/>
    <property type="match status" value="1"/>
</dbReference>
<dbReference type="SUPFAM" id="SSF51905">
    <property type="entry name" value="FAD/NAD(P)-binding domain"/>
    <property type="match status" value="1"/>
</dbReference>
<dbReference type="OrthoDB" id="9807946at2"/>
<dbReference type="AlphaFoldDB" id="A0A2T1D404"/>
<dbReference type="Gene3D" id="3.30.390.30">
    <property type="match status" value="1"/>
</dbReference>
<dbReference type="Pfam" id="PF02852">
    <property type="entry name" value="Pyr_redox_dim"/>
    <property type="match status" value="1"/>
</dbReference>
<evidence type="ECO:0000313" key="7">
    <source>
        <dbReference type="EMBL" id="PSB15181.1"/>
    </source>
</evidence>
<dbReference type="InterPro" id="IPR016156">
    <property type="entry name" value="FAD/NAD-linked_Rdtase_dimer_sf"/>
</dbReference>
<dbReference type="RefSeq" id="WP_073075177.1">
    <property type="nucleotide sequence ID" value="NZ_MPPI01000064.1"/>
</dbReference>
<keyword evidence="4" id="KW-0547">Nucleotide-binding</keyword>
<evidence type="ECO:0000256" key="3">
    <source>
        <dbReference type="ARBA" id="ARBA00022827"/>
    </source>
</evidence>
<dbReference type="PRINTS" id="PR00368">
    <property type="entry name" value="FADPNR"/>
</dbReference>
<evidence type="ECO:0000259" key="6">
    <source>
        <dbReference type="Pfam" id="PF07992"/>
    </source>
</evidence>
<evidence type="ECO:0000259" key="5">
    <source>
        <dbReference type="Pfam" id="PF02852"/>
    </source>
</evidence>
<dbReference type="InterPro" id="IPR036188">
    <property type="entry name" value="FAD/NAD-bd_sf"/>
</dbReference>
<dbReference type="InterPro" id="IPR023753">
    <property type="entry name" value="FAD/NAD-binding_dom"/>
</dbReference>
<dbReference type="PIRSF" id="PIRSF000350">
    <property type="entry name" value="Mercury_reductase_MerA"/>
    <property type="match status" value="1"/>
</dbReference>
<evidence type="ECO:0000313" key="8">
    <source>
        <dbReference type="Proteomes" id="UP000238634"/>
    </source>
</evidence>
<dbReference type="InterPro" id="IPR004099">
    <property type="entry name" value="Pyr_nucl-diS_OxRdtase_dimer"/>
</dbReference>
<feature type="binding site" evidence="4">
    <location>
        <position position="113"/>
    </location>
    <ligand>
        <name>FAD</name>
        <dbReference type="ChEBI" id="CHEBI:57692"/>
    </ligand>
</feature>
<keyword evidence="2" id="KW-0285">Flavoprotein</keyword>
<comment type="similarity">
    <text evidence="1">Belongs to the class-I pyridine nucleotide-disulfide oxidoreductase family.</text>
</comment>
<keyword evidence="4" id="KW-0520">NAD</keyword>
<sequence>MAVDYDLVVIGNTATGIYAALSAAKLKARVAIVEQNIRSDSTIVRHAFAEIGDIAQSLDRVNQLGLYHSEIVSGVLQLAEAKKWADTINSTLQQLDSPAVLASLGIEFIASSGEFCREPHSGFLVDQRVLRSRTFLIATEQIPVIPNIEGLQTTGYLTSETIGQTIPSKLVIIGDDAIGIETAQTFNRLGSQVTLIMSTGFLETADREAAFLIQAQLESEGIRVLTYTLVTQVRKIQSKKWVQAGDKAIETDEIFLAAGFQPNLESLNLEAMGISFPVRVNTKLQSAHDRIYICGNSVHSIAQQEVNIALKNALFFPVFKIDDRKVPRAIFSNPQIAWVGLTESQANQVYGKDVVIVRQFFKTLVKAQIQTKTTGFIKVITRRNGEILGTHIVGEDASELISPIVLAINQKLKVQVFNDLGFLSPTFSEILTRVAIEWESQKLNHNSGLQDFLEGFFRWRRANFK</sequence>
<proteinExistence type="inferred from homology"/>
<feature type="binding site" evidence="4">
    <location>
        <position position="259"/>
    </location>
    <ligand>
        <name>NAD(+)</name>
        <dbReference type="ChEBI" id="CHEBI:57540"/>
    </ligand>
</feature>
<reference evidence="7 8" key="2">
    <citation type="submission" date="2018-03" db="EMBL/GenBank/DDBJ databases">
        <title>The ancient ancestry and fast evolution of plastids.</title>
        <authorList>
            <person name="Moore K.R."/>
            <person name="Magnabosco C."/>
            <person name="Momper L."/>
            <person name="Gold D.A."/>
            <person name="Bosak T."/>
            <person name="Fournier G.P."/>
        </authorList>
    </citation>
    <scope>NUCLEOTIDE SEQUENCE [LARGE SCALE GENOMIC DNA]</scope>
    <source>
        <strain evidence="7 8">ULC007</strain>
    </source>
</reference>
<dbReference type="SUPFAM" id="SSF55424">
    <property type="entry name" value="FAD/NAD-linked reductases, dimerisation (C-terminal) domain"/>
    <property type="match status" value="1"/>
</dbReference>
<keyword evidence="8" id="KW-1185">Reference proteome</keyword>
<dbReference type="PANTHER" id="PTHR43014:SF2">
    <property type="entry name" value="MERCURIC REDUCTASE"/>
    <property type="match status" value="1"/>
</dbReference>
<accession>A0A2T1D404</accession>
<feature type="binding site" evidence="4">
    <location>
        <begin position="174"/>
        <end position="181"/>
    </location>
    <ligand>
        <name>NAD(+)</name>
        <dbReference type="ChEBI" id="CHEBI:57540"/>
    </ligand>
</feature>
<evidence type="ECO:0000256" key="4">
    <source>
        <dbReference type="PIRSR" id="PIRSR000350-3"/>
    </source>
</evidence>
<dbReference type="InterPro" id="IPR001100">
    <property type="entry name" value="Pyr_nuc-diS_OxRdtase"/>
</dbReference>
<dbReference type="GO" id="GO:0050660">
    <property type="term" value="F:flavin adenine dinucleotide binding"/>
    <property type="evidence" value="ECO:0007669"/>
    <property type="project" value="TreeGrafter"/>
</dbReference>